<dbReference type="Pfam" id="PF13404">
    <property type="entry name" value="HTH_AsnC-type"/>
    <property type="match status" value="1"/>
</dbReference>
<dbReference type="PANTHER" id="PTHR30154:SF34">
    <property type="entry name" value="TRANSCRIPTIONAL REGULATOR AZLB"/>
    <property type="match status" value="1"/>
</dbReference>
<name>A0ABP8E3P2_9MICO</name>
<dbReference type="InterPro" id="IPR000485">
    <property type="entry name" value="AsnC-type_HTH_dom"/>
</dbReference>
<dbReference type="InterPro" id="IPR036390">
    <property type="entry name" value="WH_DNA-bd_sf"/>
</dbReference>
<evidence type="ECO:0000256" key="1">
    <source>
        <dbReference type="ARBA" id="ARBA00023015"/>
    </source>
</evidence>
<keyword evidence="2" id="KW-0238">DNA-binding</keyword>
<dbReference type="InterPro" id="IPR036388">
    <property type="entry name" value="WH-like_DNA-bd_sf"/>
</dbReference>
<feature type="domain" description="Transcription regulator AsnC/Lrp ligand binding" evidence="4">
    <location>
        <begin position="82"/>
        <end position="138"/>
    </location>
</feature>
<proteinExistence type="predicted"/>
<dbReference type="EMBL" id="BAABAU010000003">
    <property type="protein sequence ID" value="GAA4266865.1"/>
    <property type="molecule type" value="Genomic_DNA"/>
</dbReference>
<evidence type="ECO:0000259" key="5">
    <source>
        <dbReference type="Pfam" id="PF13404"/>
    </source>
</evidence>
<evidence type="ECO:0000256" key="3">
    <source>
        <dbReference type="ARBA" id="ARBA00023163"/>
    </source>
</evidence>
<dbReference type="SUPFAM" id="SSF54909">
    <property type="entry name" value="Dimeric alpha+beta barrel"/>
    <property type="match status" value="1"/>
</dbReference>
<keyword evidence="1" id="KW-0805">Transcription regulation</keyword>
<dbReference type="RefSeq" id="WP_344796625.1">
    <property type="nucleotide sequence ID" value="NZ_BAABAU010000003.1"/>
</dbReference>
<sequence length="149" mass="16022">MLDPTDRRLLAALDRGPRAAIAALADQLGLARGTVQHRLERFAAGRDLRPHSTRVRPAALGLPLRAVVTATILQSERLRTMAGLAAIPQVVECLAVTGSDDLLLQVVARDTDHLREVGLAILAVPGIERTSTSVVLEEPLAYRIAQLLD</sequence>
<dbReference type="InterPro" id="IPR011008">
    <property type="entry name" value="Dimeric_a/b-barrel"/>
</dbReference>
<dbReference type="Pfam" id="PF01037">
    <property type="entry name" value="AsnC_trans_reg"/>
    <property type="match status" value="1"/>
</dbReference>
<organism evidence="6 7">
    <name type="scientific">Frondihabitans peucedani</name>
    <dbReference type="NCBI Taxonomy" id="598626"/>
    <lineage>
        <taxon>Bacteria</taxon>
        <taxon>Bacillati</taxon>
        <taxon>Actinomycetota</taxon>
        <taxon>Actinomycetes</taxon>
        <taxon>Micrococcales</taxon>
        <taxon>Microbacteriaceae</taxon>
        <taxon>Frondihabitans</taxon>
    </lineage>
</organism>
<reference evidence="7" key="1">
    <citation type="journal article" date="2019" name="Int. J. Syst. Evol. Microbiol.">
        <title>The Global Catalogue of Microorganisms (GCM) 10K type strain sequencing project: providing services to taxonomists for standard genome sequencing and annotation.</title>
        <authorList>
            <consortium name="The Broad Institute Genomics Platform"/>
            <consortium name="The Broad Institute Genome Sequencing Center for Infectious Disease"/>
            <person name="Wu L."/>
            <person name="Ma J."/>
        </authorList>
    </citation>
    <scope>NUCLEOTIDE SEQUENCE [LARGE SCALE GENOMIC DNA]</scope>
    <source>
        <strain evidence="7">JCM 17442</strain>
    </source>
</reference>
<evidence type="ECO:0000259" key="4">
    <source>
        <dbReference type="Pfam" id="PF01037"/>
    </source>
</evidence>
<dbReference type="SUPFAM" id="SSF46785">
    <property type="entry name" value="Winged helix' DNA-binding domain"/>
    <property type="match status" value="1"/>
</dbReference>
<feature type="domain" description="HTH asnC-type" evidence="5">
    <location>
        <begin position="2"/>
        <end position="41"/>
    </location>
</feature>
<dbReference type="Gene3D" id="1.10.10.10">
    <property type="entry name" value="Winged helix-like DNA-binding domain superfamily/Winged helix DNA-binding domain"/>
    <property type="match status" value="1"/>
</dbReference>
<keyword evidence="3" id="KW-0804">Transcription</keyword>
<accession>A0ABP8E3P2</accession>
<evidence type="ECO:0000313" key="6">
    <source>
        <dbReference type="EMBL" id="GAA4266865.1"/>
    </source>
</evidence>
<dbReference type="Gene3D" id="3.30.70.920">
    <property type="match status" value="1"/>
</dbReference>
<protein>
    <submittedName>
        <fullName evidence="6">Lrp/AsnC family transcriptional regulator</fullName>
    </submittedName>
</protein>
<dbReference type="InterPro" id="IPR019887">
    <property type="entry name" value="Tscrpt_reg_AsnC/Lrp_C"/>
</dbReference>
<dbReference type="PANTHER" id="PTHR30154">
    <property type="entry name" value="LEUCINE-RESPONSIVE REGULATORY PROTEIN"/>
    <property type="match status" value="1"/>
</dbReference>
<dbReference type="SMART" id="SM00344">
    <property type="entry name" value="HTH_ASNC"/>
    <property type="match status" value="1"/>
</dbReference>
<dbReference type="Proteomes" id="UP001501594">
    <property type="component" value="Unassembled WGS sequence"/>
</dbReference>
<gene>
    <name evidence="6" type="ORF">GCM10022256_24770</name>
</gene>
<keyword evidence="7" id="KW-1185">Reference proteome</keyword>
<evidence type="ECO:0000313" key="7">
    <source>
        <dbReference type="Proteomes" id="UP001501594"/>
    </source>
</evidence>
<evidence type="ECO:0000256" key="2">
    <source>
        <dbReference type="ARBA" id="ARBA00023125"/>
    </source>
</evidence>
<comment type="caution">
    <text evidence="6">The sequence shown here is derived from an EMBL/GenBank/DDBJ whole genome shotgun (WGS) entry which is preliminary data.</text>
</comment>
<dbReference type="InterPro" id="IPR019888">
    <property type="entry name" value="Tscrpt_reg_AsnC-like"/>
</dbReference>